<protein>
    <submittedName>
        <fullName evidence="1">Uncharacterized protein</fullName>
    </submittedName>
</protein>
<dbReference type="Proteomes" id="UP000289738">
    <property type="component" value="Chromosome A03"/>
</dbReference>
<accession>A0A445DRX0</accession>
<evidence type="ECO:0000313" key="1">
    <source>
        <dbReference type="EMBL" id="RYR65918.1"/>
    </source>
</evidence>
<evidence type="ECO:0000313" key="2">
    <source>
        <dbReference type="Proteomes" id="UP000289738"/>
    </source>
</evidence>
<proteinExistence type="predicted"/>
<keyword evidence="2" id="KW-1185">Reference proteome</keyword>
<comment type="caution">
    <text evidence="1">The sequence shown here is derived from an EMBL/GenBank/DDBJ whole genome shotgun (WGS) entry which is preliminary data.</text>
</comment>
<organism evidence="1 2">
    <name type="scientific">Arachis hypogaea</name>
    <name type="common">Peanut</name>
    <dbReference type="NCBI Taxonomy" id="3818"/>
    <lineage>
        <taxon>Eukaryota</taxon>
        <taxon>Viridiplantae</taxon>
        <taxon>Streptophyta</taxon>
        <taxon>Embryophyta</taxon>
        <taxon>Tracheophyta</taxon>
        <taxon>Spermatophyta</taxon>
        <taxon>Magnoliopsida</taxon>
        <taxon>eudicotyledons</taxon>
        <taxon>Gunneridae</taxon>
        <taxon>Pentapetalae</taxon>
        <taxon>rosids</taxon>
        <taxon>fabids</taxon>
        <taxon>Fabales</taxon>
        <taxon>Fabaceae</taxon>
        <taxon>Papilionoideae</taxon>
        <taxon>50 kb inversion clade</taxon>
        <taxon>dalbergioids sensu lato</taxon>
        <taxon>Dalbergieae</taxon>
        <taxon>Pterocarpus clade</taxon>
        <taxon>Arachis</taxon>
    </lineage>
</organism>
<dbReference type="EMBL" id="SDMP01000003">
    <property type="protein sequence ID" value="RYR65918.1"/>
    <property type="molecule type" value="Genomic_DNA"/>
</dbReference>
<sequence>MVLSCDVVDVGGVTEDLKDPVPVAVLVVDPRLTGEKRVNNRQEELRRIERWVGFTRPDREGLSPMQVTCAQELVGRVEPALGFRSVASSAVHGGSVVCCLRFATVFQPLTSLFPLCVQVDLMQAQSAFAA</sequence>
<reference evidence="1 2" key="1">
    <citation type="submission" date="2019-01" db="EMBL/GenBank/DDBJ databases">
        <title>Sequencing of cultivated peanut Arachis hypogaea provides insights into genome evolution and oil improvement.</title>
        <authorList>
            <person name="Chen X."/>
        </authorList>
    </citation>
    <scope>NUCLEOTIDE SEQUENCE [LARGE SCALE GENOMIC DNA]</scope>
    <source>
        <strain evidence="2">cv. Fuhuasheng</strain>
        <tissue evidence="1">Leaves</tissue>
    </source>
</reference>
<dbReference type="AlphaFoldDB" id="A0A445DRX0"/>
<gene>
    <name evidence="1" type="ORF">Ahy_A03g011841</name>
</gene>
<name>A0A445DRX0_ARAHY</name>